<dbReference type="RefSeq" id="WP_079602953.1">
    <property type="nucleotide sequence ID" value="NZ_LT670817.1"/>
</dbReference>
<evidence type="ECO:0000313" key="7">
    <source>
        <dbReference type="EMBL" id="SHH21588.1"/>
    </source>
</evidence>
<dbReference type="InterPro" id="IPR036388">
    <property type="entry name" value="WH-like_DNA-bd_sf"/>
</dbReference>
<evidence type="ECO:0000256" key="3">
    <source>
        <dbReference type="ARBA" id="ARBA00023015"/>
    </source>
</evidence>
<keyword evidence="4 7" id="KW-0238">DNA-binding</keyword>
<gene>
    <name evidence="7" type="ORF">SAMN05443248_4092</name>
</gene>
<accession>A0A1M5R5W3</accession>
<sequence>MVELRTLAYFVTACRSGSFTQAAADLGIAVSTLSTTMKALEREVGLSLFRRINNNLYPTDSARALIRGADPLLMAELFARRWVAAPAKATLRRLTVETGLSFTIGGLSKALRHAVDRMGVERPDVFVDPLWADEKDIPHLGGMAEEWGDGKSSRITLALGDESPRASKRATTLLSDRWVFACRMPAGTPHYPKAADLAAGRLVVPLLSPPLIEQAERYFSQHRISGVRYLGDHPGDLPRIMDDYPDAALFVPETLVSPRLGLLNVVAVVPEKPLTTKIVARAAEPDAVTALFVRHLQRALTETKPSRAERPVVSLRQIRYFNLVQRLRRVSAAARGANISQPALSEQIHKLEVSLGGALFERHGDGMIPTDKGERFDRIARLIEARYRQLSTGDAGAAAAQSRRIALGILPSVNQHGFLVNRITEAMLDVQARHPALKLVIREAPNGTLQDWVIRGLVGVAIVETVLPQMPRLPLGSSERLAAIVHTRHSMLPPGPVTLADLARLQLALPTNRFGLRQLLDGAAEQHDIRLRPYMEIDALPMAVAILARLPVCTVLPASAVEREIAAGDLAAHPIIEPTISRRLFVIYSGERTLSESERGLVNSLRRKLSEPAKRADALF</sequence>
<dbReference type="AlphaFoldDB" id="A0A1M5R5W3"/>
<dbReference type="InterPro" id="IPR036390">
    <property type="entry name" value="WH_DNA-bd_sf"/>
</dbReference>
<feature type="domain" description="HTH lysR-type" evidence="6">
    <location>
        <begin position="313"/>
        <end position="370"/>
    </location>
</feature>
<protein>
    <submittedName>
        <fullName evidence="7">DNA-binding transcriptional regulator, LysR family</fullName>
    </submittedName>
</protein>
<proteinExistence type="inferred from homology"/>
<evidence type="ECO:0000313" key="8">
    <source>
        <dbReference type="Proteomes" id="UP000189796"/>
    </source>
</evidence>
<dbReference type="Proteomes" id="UP000189796">
    <property type="component" value="Chromosome I"/>
</dbReference>
<dbReference type="PANTHER" id="PTHR30126:SF40">
    <property type="entry name" value="HTH-TYPE TRANSCRIPTIONAL REGULATOR GLTR"/>
    <property type="match status" value="1"/>
</dbReference>
<dbReference type="Pfam" id="PF00126">
    <property type="entry name" value="HTH_1"/>
    <property type="match status" value="2"/>
</dbReference>
<comment type="similarity">
    <text evidence="2">Belongs to the LysR transcriptional regulatory family.</text>
</comment>
<organism evidence="7 8">
    <name type="scientific">Bradyrhizobium erythrophlei</name>
    <dbReference type="NCBI Taxonomy" id="1437360"/>
    <lineage>
        <taxon>Bacteria</taxon>
        <taxon>Pseudomonadati</taxon>
        <taxon>Pseudomonadota</taxon>
        <taxon>Alphaproteobacteria</taxon>
        <taxon>Hyphomicrobiales</taxon>
        <taxon>Nitrobacteraceae</taxon>
        <taxon>Bradyrhizobium</taxon>
    </lineage>
</organism>
<dbReference type="GO" id="GO:0003700">
    <property type="term" value="F:DNA-binding transcription factor activity"/>
    <property type="evidence" value="ECO:0007669"/>
    <property type="project" value="InterPro"/>
</dbReference>
<keyword evidence="3" id="KW-0805">Transcription regulation</keyword>
<keyword evidence="5" id="KW-0804">Transcription</keyword>
<dbReference type="Gene3D" id="1.10.10.10">
    <property type="entry name" value="Winged helix-like DNA-binding domain superfamily/Winged helix DNA-binding domain"/>
    <property type="match status" value="2"/>
</dbReference>
<dbReference type="GO" id="GO:0000976">
    <property type="term" value="F:transcription cis-regulatory region binding"/>
    <property type="evidence" value="ECO:0007669"/>
    <property type="project" value="TreeGrafter"/>
</dbReference>
<evidence type="ECO:0000256" key="4">
    <source>
        <dbReference type="ARBA" id="ARBA00023125"/>
    </source>
</evidence>
<evidence type="ECO:0000256" key="5">
    <source>
        <dbReference type="ARBA" id="ARBA00023163"/>
    </source>
</evidence>
<dbReference type="PROSITE" id="PS50931">
    <property type="entry name" value="HTH_LYSR"/>
    <property type="match status" value="2"/>
</dbReference>
<evidence type="ECO:0000256" key="2">
    <source>
        <dbReference type="ARBA" id="ARBA00009437"/>
    </source>
</evidence>
<evidence type="ECO:0000259" key="6">
    <source>
        <dbReference type="PROSITE" id="PS50931"/>
    </source>
</evidence>
<dbReference type="InterPro" id="IPR005119">
    <property type="entry name" value="LysR_subst-bd"/>
</dbReference>
<dbReference type="SUPFAM" id="SSF53850">
    <property type="entry name" value="Periplasmic binding protein-like II"/>
    <property type="match status" value="1"/>
</dbReference>
<comment type="function">
    <text evidence="1">NodD regulates the expression of the nodABCFE genes which encode other nodulation proteins. NodD is also a negative regulator of its own expression. Binds flavonoids as inducers.</text>
</comment>
<dbReference type="EMBL" id="LT670817">
    <property type="protein sequence ID" value="SHH21588.1"/>
    <property type="molecule type" value="Genomic_DNA"/>
</dbReference>
<reference evidence="7 8" key="1">
    <citation type="submission" date="2016-11" db="EMBL/GenBank/DDBJ databases">
        <authorList>
            <person name="Jaros S."/>
            <person name="Januszkiewicz K."/>
            <person name="Wedrychowicz H."/>
        </authorList>
    </citation>
    <scope>NUCLEOTIDE SEQUENCE [LARGE SCALE GENOMIC DNA]</scope>
    <source>
        <strain evidence="7 8">GAS138</strain>
    </source>
</reference>
<evidence type="ECO:0000256" key="1">
    <source>
        <dbReference type="ARBA" id="ARBA00003502"/>
    </source>
</evidence>
<dbReference type="PRINTS" id="PR00039">
    <property type="entry name" value="HTHLYSR"/>
</dbReference>
<dbReference type="OrthoDB" id="8479357at2"/>
<feature type="domain" description="HTH lysR-type" evidence="6">
    <location>
        <begin position="2"/>
        <end position="59"/>
    </location>
</feature>
<dbReference type="Gene3D" id="3.40.190.290">
    <property type="match status" value="1"/>
</dbReference>
<dbReference type="PANTHER" id="PTHR30126">
    <property type="entry name" value="HTH-TYPE TRANSCRIPTIONAL REGULATOR"/>
    <property type="match status" value="1"/>
</dbReference>
<dbReference type="SUPFAM" id="SSF46785">
    <property type="entry name" value="Winged helix' DNA-binding domain"/>
    <property type="match status" value="2"/>
</dbReference>
<name>A0A1M5R5W3_9BRAD</name>
<dbReference type="InterPro" id="IPR000847">
    <property type="entry name" value="LysR_HTH_N"/>
</dbReference>
<dbReference type="Pfam" id="PF03466">
    <property type="entry name" value="LysR_substrate"/>
    <property type="match status" value="1"/>
</dbReference>